<proteinExistence type="inferred from homology"/>
<accession>A0AA37FDV4</accession>
<evidence type="ECO:0000256" key="3">
    <source>
        <dbReference type="HAMAP-Rule" id="MF_00528"/>
    </source>
</evidence>
<dbReference type="Gene3D" id="3.90.950.10">
    <property type="match status" value="1"/>
</dbReference>
<comment type="similarity">
    <text evidence="3">Belongs to the Maf family.</text>
</comment>
<dbReference type="Proteomes" id="UP001051844">
    <property type="component" value="Unassembled WGS sequence"/>
</dbReference>
<comment type="subcellular location">
    <subcellularLocation>
        <location evidence="3">Cytoplasm</location>
    </subcellularLocation>
</comment>
<keyword evidence="3" id="KW-0963">Cytoplasm</keyword>
<dbReference type="InterPro" id="IPR003697">
    <property type="entry name" value="Maf-like"/>
</dbReference>
<keyword evidence="2 3" id="KW-0378">Hydrolase</keyword>
<gene>
    <name evidence="4" type="ORF">ScoT_43560</name>
</gene>
<dbReference type="EMBL" id="BNDZ01000005">
    <property type="protein sequence ID" value="GHI48182.1"/>
    <property type="molecule type" value="Genomic_DNA"/>
</dbReference>
<dbReference type="EC" id="3.6.1.9" evidence="3"/>
<comment type="caution">
    <text evidence="4">The sequence shown here is derived from an EMBL/GenBank/DDBJ whole genome shotgun (WGS) entry which is preliminary data.</text>
</comment>
<dbReference type="HAMAP" id="MF_00528">
    <property type="entry name" value="Maf"/>
    <property type="match status" value="1"/>
</dbReference>
<organism evidence="4 5">
    <name type="scientific">Streptomyces albidoflavus</name>
    <dbReference type="NCBI Taxonomy" id="1886"/>
    <lineage>
        <taxon>Bacteria</taxon>
        <taxon>Bacillati</taxon>
        <taxon>Actinomycetota</taxon>
        <taxon>Actinomycetes</taxon>
        <taxon>Kitasatosporales</taxon>
        <taxon>Streptomycetaceae</taxon>
        <taxon>Streptomyces</taxon>
        <taxon>Streptomyces albidoflavus group</taxon>
    </lineage>
</organism>
<dbReference type="GO" id="GO:0009117">
    <property type="term" value="P:nucleotide metabolic process"/>
    <property type="evidence" value="ECO:0007669"/>
    <property type="project" value="UniProtKB-KW"/>
</dbReference>
<dbReference type="InterPro" id="IPR029001">
    <property type="entry name" value="ITPase-like_fam"/>
</dbReference>
<evidence type="ECO:0000313" key="5">
    <source>
        <dbReference type="Proteomes" id="UP001051844"/>
    </source>
</evidence>
<dbReference type="NCBIfam" id="TIGR00172">
    <property type="entry name" value="maf"/>
    <property type="match status" value="1"/>
</dbReference>
<dbReference type="SUPFAM" id="SSF52972">
    <property type="entry name" value="ITPase-like"/>
    <property type="match status" value="1"/>
</dbReference>
<evidence type="ECO:0000313" key="4">
    <source>
        <dbReference type="EMBL" id="GHI48182.1"/>
    </source>
</evidence>
<dbReference type="PANTHER" id="PTHR43213">
    <property type="entry name" value="BIFUNCTIONAL DTTP/UTP PYROPHOSPHATASE/METHYLTRANSFERASE PROTEIN-RELATED"/>
    <property type="match status" value="1"/>
</dbReference>
<protein>
    <recommendedName>
        <fullName evidence="3">Nucleoside triphosphate pyrophosphatase</fullName>
        <ecNumber evidence="3">3.6.1.9</ecNumber>
    </recommendedName>
    <alternativeName>
        <fullName evidence="3">Nucleotide pyrophosphatase</fullName>
        <shortName evidence="3">Nucleotide PPase</shortName>
    </alternativeName>
</protein>
<comment type="cofactor">
    <cofactor evidence="1 3">
        <name>a divalent metal cation</name>
        <dbReference type="ChEBI" id="CHEBI:60240"/>
    </cofactor>
</comment>
<comment type="catalytic activity">
    <reaction evidence="3">
        <text>a ribonucleoside 5'-triphosphate + H2O = a ribonucleoside 5'-phosphate + diphosphate + H(+)</text>
        <dbReference type="Rhea" id="RHEA:23996"/>
        <dbReference type="ChEBI" id="CHEBI:15377"/>
        <dbReference type="ChEBI" id="CHEBI:15378"/>
        <dbReference type="ChEBI" id="CHEBI:33019"/>
        <dbReference type="ChEBI" id="CHEBI:58043"/>
        <dbReference type="ChEBI" id="CHEBI:61557"/>
        <dbReference type="EC" id="3.6.1.9"/>
    </reaction>
</comment>
<sequence length="194" mass="19842">MVLASASPARLGLLRQAGLAPEVIVSGVDEDALTADSPGALALVLAEAKAAAVALRPEAAGSVLIGCDSVLDLDGVALGKPADAEDATARWKAMRGRDGVLRTGHCVIDTASGRRASATASTTVRFGEPSDEEIAAYVASSEPLHVAGAFTLDGRSAPFIDGIDGDPGNVIGLSLPLLRRLLTELDLAITDFWE</sequence>
<dbReference type="PIRSF" id="PIRSF006305">
    <property type="entry name" value="Maf"/>
    <property type="match status" value="1"/>
</dbReference>
<dbReference type="GO" id="GO:0005737">
    <property type="term" value="C:cytoplasm"/>
    <property type="evidence" value="ECO:0007669"/>
    <property type="project" value="UniProtKB-SubCell"/>
</dbReference>
<evidence type="ECO:0000256" key="1">
    <source>
        <dbReference type="ARBA" id="ARBA00001968"/>
    </source>
</evidence>
<comment type="caution">
    <text evidence="3">Lacks conserved residue(s) required for the propagation of feature annotation.</text>
</comment>
<keyword evidence="3" id="KW-0546">Nucleotide metabolism</keyword>
<dbReference type="Pfam" id="PF02545">
    <property type="entry name" value="Maf"/>
    <property type="match status" value="1"/>
</dbReference>
<dbReference type="GO" id="GO:0047429">
    <property type="term" value="F:nucleoside triphosphate diphosphatase activity"/>
    <property type="evidence" value="ECO:0007669"/>
    <property type="project" value="UniProtKB-EC"/>
</dbReference>
<dbReference type="PANTHER" id="PTHR43213:SF5">
    <property type="entry name" value="BIFUNCTIONAL DTTP_UTP PYROPHOSPHATASE_METHYLTRANSFERASE PROTEIN-RELATED"/>
    <property type="match status" value="1"/>
</dbReference>
<name>A0AA37FDV4_9ACTN</name>
<reference evidence="4" key="1">
    <citation type="submission" date="2022-09" db="EMBL/GenBank/DDBJ databases">
        <title>Whole genome shotgun sequence of Streptomyces albidoflavus NBRC 12854.</title>
        <authorList>
            <person name="Komaki H."/>
            <person name="Tamura T."/>
        </authorList>
    </citation>
    <scope>NUCLEOTIDE SEQUENCE</scope>
    <source>
        <strain evidence="4">NBRC 12854</strain>
    </source>
</reference>
<comment type="catalytic activity">
    <reaction evidence="3">
        <text>a 2'-deoxyribonucleoside 5'-triphosphate + H2O = a 2'-deoxyribonucleoside 5'-phosphate + diphosphate + H(+)</text>
        <dbReference type="Rhea" id="RHEA:44644"/>
        <dbReference type="ChEBI" id="CHEBI:15377"/>
        <dbReference type="ChEBI" id="CHEBI:15378"/>
        <dbReference type="ChEBI" id="CHEBI:33019"/>
        <dbReference type="ChEBI" id="CHEBI:61560"/>
        <dbReference type="ChEBI" id="CHEBI:65317"/>
        <dbReference type="EC" id="3.6.1.9"/>
    </reaction>
</comment>
<dbReference type="CDD" id="cd00555">
    <property type="entry name" value="Maf"/>
    <property type="match status" value="1"/>
</dbReference>
<comment type="function">
    <text evidence="3">Nucleoside triphosphate pyrophosphatase. May have a dual role in cell division arrest and in preventing the incorporation of modified nucleotides into cellular nucleic acids.</text>
</comment>
<dbReference type="AlphaFoldDB" id="A0AA37FDV4"/>
<evidence type="ECO:0000256" key="2">
    <source>
        <dbReference type="ARBA" id="ARBA00022801"/>
    </source>
</evidence>
<feature type="active site" description="Proton acceptor" evidence="3">
    <location>
        <position position="68"/>
    </location>
</feature>